<dbReference type="InterPro" id="IPR048800">
    <property type="entry name" value="Cac1-like_C"/>
</dbReference>
<evidence type="ECO:0000313" key="8">
    <source>
        <dbReference type="EMBL" id="TRX96221.1"/>
    </source>
</evidence>
<keyword evidence="9" id="KW-1185">Reference proteome</keyword>
<dbReference type="GO" id="GO:0006334">
    <property type="term" value="P:nucleosome assembly"/>
    <property type="evidence" value="ECO:0007669"/>
    <property type="project" value="TreeGrafter"/>
</dbReference>
<feature type="compositionally biased region" description="Polar residues" evidence="5">
    <location>
        <begin position="80"/>
        <end position="99"/>
    </location>
</feature>
<gene>
    <name evidence="8" type="ORF">FHL15_002945</name>
</gene>
<dbReference type="AlphaFoldDB" id="A0A553I7N8"/>
<reference evidence="9" key="1">
    <citation type="submission" date="2019-06" db="EMBL/GenBank/DDBJ databases">
        <title>Draft genome sequence of the griseofulvin-producing fungus Xylaria cubensis strain G536.</title>
        <authorList>
            <person name="Mead M.E."/>
            <person name="Raja H.A."/>
            <person name="Steenwyk J.L."/>
            <person name="Knowles S.L."/>
            <person name="Oberlies N.H."/>
            <person name="Rokas A."/>
        </authorList>
    </citation>
    <scope>NUCLEOTIDE SEQUENCE [LARGE SCALE GENOMIC DNA]</scope>
    <source>
        <strain evidence="9">G536</strain>
    </source>
</reference>
<evidence type="ECO:0000259" key="7">
    <source>
        <dbReference type="Pfam" id="PF21796"/>
    </source>
</evidence>
<evidence type="ECO:0000256" key="1">
    <source>
        <dbReference type="ARBA" id="ARBA00004123"/>
    </source>
</evidence>
<dbReference type="PANTHER" id="PTHR15272:SF0">
    <property type="entry name" value="CHROMATIN ASSEMBLY FACTOR 1 SUBUNIT A"/>
    <property type="match status" value="1"/>
</dbReference>
<name>A0A553I7N8_9PEZI</name>
<keyword evidence="3" id="KW-0234">DNA repair</keyword>
<evidence type="ECO:0000256" key="5">
    <source>
        <dbReference type="SAM" id="MobiDB-lite"/>
    </source>
</evidence>
<evidence type="ECO:0000259" key="6">
    <source>
        <dbReference type="Pfam" id="PF12253"/>
    </source>
</evidence>
<feature type="region of interest" description="Disordered" evidence="5">
    <location>
        <begin position="202"/>
        <end position="260"/>
    </location>
</feature>
<evidence type="ECO:0000256" key="2">
    <source>
        <dbReference type="ARBA" id="ARBA00022763"/>
    </source>
</evidence>
<dbReference type="Pfam" id="PF21796">
    <property type="entry name" value="Cac1_C"/>
    <property type="match status" value="1"/>
</dbReference>
<feature type="domain" description="Chromatin assembly factor 1 subunit Cac1-like C-terminal" evidence="7">
    <location>
        <begin position="604"/>
        <end position="644"/>
    </location>
</feature>
<keyword evidence="2" id="KW-0227">DNA damage</keyword>
<dbReference type="OrthoDB" id="79480at2759"/>
<organism evidence="8 9">
    <name type="scientific">Xylaria flabelliformis</name>
    <dbReference type="NCBI Taxonomy" id="2512241"/>
    <lineage>
        <taxon>Eukaryota</taxon>
        <taxon>Fungi</taxon>
        <taxon>Dikarya</taxon>
        <taxon>Ascomycota</taxon>
        <taxon>Pezizomycotina</taxon>
        <taxon>Sordariomycetes</taxon>
        <taxon>Xylariomycetidae</taxon>
        <taxon>Xylariales</taxon>
        <taxon>Xylariaceae</taxon>
        <taxon>Xylaria</taxon>
    </lineage>
</organism>
<dbReference type="STRING" id="2512241.A0A553I7N8"/>
<dbReference type="Pfam" id="PF12253">
    <property type="entry name" value="CAF1A_dimeriz"/>
    <property type="match status" value="1"/>
</dbReference>
<feature type="domain" description="Chromatin assembly factor 1 subunit A dimerization" evidence="6">
    <location>
        <begin position="393"/>
        <end position="465"/>
    </location>
</feature>
<feature type="compositionally biased region" description="Basic and acidic residues" evidence="5">
    <location>
        <begin position="135"/>
        <end position="183"/>
    </location>
</feature>
<dbReference type="InterPro" id="IPR022043">
    <property type="entry name" value="CAF1A_DD"/>
</dbReference>
<comment type="caution">
    <text evidence="8">The sequence shown here is derived from an EMBL/GenBank/DDBJ whole genome shotgun (WGS) entry which is preliminary data.</text>
</comment>
<dbReference type="EMBL" id="VFLP01000012">
    <property type="protein sequence ID" value="TRX96221.1"/>
    <property type="molecule type" value="Genomic_DNA"/>
</dbReference>
<comment type="subcellular location">
    <subcellularLocation>
        <location evidence="1">Nucleus</location>
    </subcellularLocation>
</comment>
<dbReference type="GO" id="GO:0006281">
    <property type="term" value="P:DNA repair"/>
    <property type="evidence" value="ECO:0007669"/>
    <property type="project" value="UniProtKB-KW"/>
</dbReference>
<proteinExistence type="predicted"/>
<evidence type="ECO:0008006" key="10">
    <source>
        <dbReference type="Google" id="ProtNLM"/>
    </source>
</evidence>
<feature type="region of interest" description="Disordered" evidence="5">
    <location>
        <begin position="443"/>
        <end position="462"/>
    </location>
</feature>
<dbReference type="Proteomes" id="UP000319160">
    <property type="component" value="Unassembled WGS sequence"/>
</dbReference>
<dbReference type="PANTHER" id="PTHR15272">
    <property type="entry name" value="CHROMATIN ASSEMBLY FACTOR 1 SUBUNIT A CAF-1 SUBUNIT A"/>
    <property type="match status" value="1"/>
</dbReference>
<evidence type="ECO:0000256" key="3">
    <source>
        <dbReference type="ARBA" id="ARBA00023204"/>
    </source>
</evidence>
<feature type="compositionally biased region" description="Basic and acidic residues" evidence="5">
    <location>
        <begin position="202"/>
        <end position="229"/>
    </location>
</feature>
<dbReference type="GO" id="GO:0033186">
    <property type="term" value="C:CAF-1 complex"/>
    <property type="evidence" value="ECO:0007669"/>
    <property type="project" value="TreeGrafter"/>
</dbReference>
<protein>
    <recommendedName>
        <fullName evidence="10">Chromatin assembly factor 1 subunit A</fullName>
    </recommendedName>
</protein>
<dbReference type="GO" id="GO:0005634">
    <property type="term" value="C:nucleus"/>
    <property type="evidence" value="ECO:0007669"/>
    <property type="project" value="UniProtKB-SubCell"/>
</dbReference>
<accession>A0A553I7N8</accession>
<keyword evidence="4" id="KW-0539">Nucleus</keyword>
<evidence type="ECO:0000256" key="4">
    <source>
        <dbReference type="ARBA" id="ARBA00023242"/>
    </source>
</evidence>
<feature type="region of interest" description="Disordered" evidence="5">
    <location>
        <begin position="558"/>
        <end position="581"/>
    </location>
</feature>
<feature type="region of interest" description="Disordered" evidence="5">
    <location>
        <begin position="71"/>
        <end position="183"/>
    </location>
</feature>
<feature type="compositionally biased region" description="Low complexity" evidence="5">
    <location>
        <begin position="100"/>
        <end position="111"/>
    </location>
</feature>
<evidence type="ECO:0000313" key="9">
    <source>
        <dbReference type="Proteomes" id="UP000319160"/>
    </source>
</evidence>
<sequence>MPLSPVSPNVQVLQAGAEKRPLDQCIDTTKTTTHRASIDALDCEDPSAPKSRAMSTSAVECHPQLSDVPVVKMGSPPESSPLTEAGSITPTLELSSPNVTPTKSPSSKITSVDPTQSQAVSKLPVPAAAKRKRTTTAEDKEKERIEKKQKQDEAAAEKTRIAAEKVAEKERKAAEKATKAAEKARAEAEKEAVRAAKAAEKAKADAAKEAKRLKKQEEESAAKAKKEKQQNLMASFLKKTPSTPSKTGDYPTPTIKVDTASPSKPIREAAEPQKSAYELNFQPFFVKSGVTMAAPRFEMDDETKEVKSAILDEYIRGERDEFDPKQPFNAAETFSIAFPQQRGIIPPSVKKIMETIHGDDYQNAFGITNTRNESQTEKLFKNAQDLLNNVPMKYLRFYEDVRPAYFGTMTTSMTYHKLRRLSRRPAGRILPLAYDYDSEAEWVEDDGEDLDDAEDEEEDIDGDEEMDDFVDDSEAVPTIIRPGFEADSLPVSTGLCFENRKRLGPSSTVYKYRLEFLLDTLEHHSMINPFSTEYWPAPVKKTAALATTSSAQGTITSMLPPAAPRDAKGSTTNTAPTPASDIKDGVPLDILEDFKRALLSDECKDYSKGTVIEVLAKKFTSCTKAQVKTTLDTIAHRVTPNNAPKKSVKIWALLPGYGLKGN</sequence>